<comment type="caution">
    <text evidence="3">The sequence shown here is derived from an EMBL/GenBank/DDBJ whole genome shotgun (WGS) entry which is preliminary data.</text>
</comment>
<accession>A0A4R6SGU8</accession>
<dbReference type="Pfam" id="PF14065">
    <property type="entry name" value="Pvc16_N"/>
    <property type="match status" value="1"/>
</dbReference>
<evidence type="ECO:0000313" key="3">
    <source>
        <dbReference type="EMBL" id="TDQ00797.1"/>
    </source>
</evidence>
<feature type="region of interest" description="Disordered" evidence="1">
    <location>
        <begin position="234"/>
        <end position="253"/>
    </location>
</feature>
<gene>
    <name evidence="3" type="ORF">EV186_102663</name>
</gene>
<evidence type="ECO:0000259" key="2">
    <source>
        <dbReference type="Pfam" id="PF14065"/>
    </source>
</evidence>
<dbReference type="AlphaFoldDB" id="A0A4R6SGU8"/>
<reference evidence="3 4" key="1">
    <citation type="submission" date="2019-03" db="EMBL/GenBank/DDBJ databases">
        <title>Genomic Encyclopedia of Type Strains, Phase IV (KMG-IV): sequencing the most valuable type-strain genomes for metagenomic binning, comparative biology and taxonomic classification.</title>
        <authorList>
            <person name="Goeker M."/>
        </authorList>
    </citation>
    <scope>NUCLEOTIDE SEQUENCE [LARGE SCALE GENOMIC DNA]</scope>
    <source>
        <strain evidence="3 4">DSM 45361</strain>
    </source>
</reference>
<proteinExistence type="predicted"/>
<name>A0A4R6SGU8_LABRH</name>
<feature type="domain" description="Pvc16 N-terminal" evidence="2">
    <location>
        <begin position="54"/>
        <end position="222"/>
    </location>
</feature>
<feature type="region of interest" description="Disordered" evidence="1">
    <location>
        <begin position="1"/>
        <end position="31"/>
    </location>
</feature>
<keyword evidence="4" id="KW-1185">Reference proteome</keyword>
<dbReference type="Proteomes" id="UP000295444">
    <property type="component" value="Unassembled WGS sequence"/>
</dbReference>
<organism evidence="3 4">
    <name type="scientific">Labedaea rhizosphaerae</name>
    <dbReference type="NCBI Taxonomy" id="598644"/>
    <lineage>
        <taxon>Bacteria</taxon>
        <taxon>Bacillati</taxon>
        <taxon>Actinomycetota</taxon>
        <taxon>Actinomycetes</taxon>
        <taxon>Pseudonocardiales</taxon>
        <taxon>Pseudonocardiaceae</taxon>
        <taxon>Labedaea</taxon>
    </lineage>
</organism>
<dbReference type="RefSeq" id="WP_166659154.1">
    <property type="nucleotide sequence ID" value="NZ_SNXZ01000002.1"/>
</dbReference>
<dbReference type="InterPro" id="IPR025351">
    <property type="entry name" value="Pvc16_N"/>
</dbReference>
<evidence type="ECO:0000313" key="4">
    <source>
        <dbReference type="Proteomes" id="UP000295444"/>
    </source>
</evidence>
<dbReference type="EMBL" id="SNXZ01000002">
    <property type="protein sequence ID" value="TDQ00797.1"/>
    <property type="molecule type" value="Genomic_DNA"/>
</dbReference>
<protein>
    <submittedName>
        <fullName evidence="3">Uncharacterized protein DUF4255</fullName>
    </submittedName>
</protein>
<evidence type="ECO:0000256" key="1">
    <source>
        <dbReference type="SAM" id="MobiDB-lite"/>
    </source>
</evidence>
<sequence>MARAVARGVDAQRHGQPRLHSKATATDRAAGHDHAVRARAATDTHGVLADLASSIRKWLTAELPPGTAVGFEQPIQLAKAQRPPRAGLVNVFQYGIADAPVGMPAARIRMRNEDGRVTGSMAPVHFYHVSYLVTTWATDTEKEQELLGAVLEAHADEDVLGPDHLCGSLAGQSAGLPVRLGWSPVSGGPDLWGALGVPMRSAVDMTITAPALPSRLRKPAPLVEAAVLDVHDSVQRPLETPQPRWRRTSITEH</sequence>